<reference evidence="2" key="1">
    <citation type="journal article" date="2014" name="Int. J. Syst. Evol. Microbiol.">
        <title>Complete genome sequence of Corynebacterium casei LMG S-19264T (=DSM 44701T), isolated from a smear-ripened cheese.</title>
        <authorList>
            <consortium name="US DOE Joint Genome Institute (JGI-PGF)"/>
            <person name="Walter F."/>
            <person name="Albersmeier A."/>
            <person name="Kalinowski J."/>
            <person name="Ruckert C."/>
        </authorList>
    </citation>
    <scope>NUCLEOTIDE SEQUENCE</scope>
    <source>
        <strain evidence="2">CGMCC 1.10749</strain>
    </source>
</reference>
<feature type="region of interest" description="Disordered" evidence="1">
    <location>
        <begin position="78"/>
        <end position="108"/>
    </location>
</feature>
<protein>
    <submittedName>
        <fullName evidence="2">Uncharacterized protein</fullName>
    </submittedName>
</protein>
<evidence type="ECO:0000313" key="2">
    <source>
        <dbReference type="EMBL" id="GGB69260.1"/>
    </source>
</evidence>
<dbReference type="Proteomes" id="UP000628079">
    <property type="component" value="Unassembled WGS sequence"/>
</dbReference>
<name>A0A8H9FQE2_9MICO</name>
<evidence type="ECO:0000313" key="3">
    <source>
        <dbReference type="Proteomes" id="UP000628079"/>
    </source>
</evidence>
<gene>
    <name evidence="2" type="ORF">GCM10011314_05700</name>
</gene>
<organism evidence="2 3">
    <name type="scientific">Knoellia flava</name>
    <dbReference type="NCBI Taxonomy" id="913969"/>
    <lineage>
        <taxon>Bacteria</taxon>
        <taxon>Bacillati</taxon>
        <taxon>Actinomycetota</taxon>
        <taxon>Actinomycetes</taxon>
        <taxon>Micrococcales</taxon>
        <taxon>Intrasporangiaceae</taxon>
        <taxon>Knoellia</taxon>
    </lineage>
</organism>
<accession>A0A8H9FQE2</accession>
<dbReference type="AlphaFoldDB" id="A0A8H9FQE2"/>
<dbReference type="EMBL" id="BMEA01000001">
    <property type="protein sequence ID" value="GGB69260.1"/>
    <property type="molecule type" value="Genomic_DNA"/>
</dbReference>
<proteinExistence type="predicted"/>
<reference evidence="2" key="2">
    <citation type="submission" date="2020-09" db="EMBL/GenBank/DDBJ databases">
        <authorList>
            <person name="Sun Q."/>
            <person name="Zhou Y."/>
        </authorList>
    </citation>
    <scope>NUCLEOTIDE SEQUENCE</scope>
    <source>
        <strain evidence="2">CGMCC 1.10749</strain>
    </source>
</reference>
<feature type="compositionally biased region" description="Basic and acidic residues" evidence="1">
    <location>
        <begin position="14"/>
        <end position="26"/>
    </location>
</feature>
<comment type="caution">
    <text evidence="2">The sequence shown here is derived from an EMBL/GenBank/DDBJ whole genome shotgun (WGS) entry which is preliminary data.</text>
</comment>
<feature type="compositionally biased region" description="Polar residues" evidence="1">
    <location>
        <begin position="98"/>
        <end position="108"/>
    </location>
</feature>
<evidence type="ECO:0000256" key="1">
    <source>
        <dbReference type="SAM" id="MobiDB-lite"/>
    </source>
</evidence>
<feature type="region of interest" description="Disordered" evidence="1">
    <location>
        <begin position="14"/>
        <end position="35"/>
    </location>
</feature>
<sequence length="108" mass="11816">MPCRPEAYGVAMSDREPFFEPRRPPGDEPSAPRRFVNHPWMPPLNVVPALLAADLEVVATEAVVARVAEVRVYDRGMLIGSRHGSTRTRRLPSSSRSACPTSRGSACS</sequence>